<dbReference type="AlphaFoldDB" id="A0AAV1AVU4"/>
<dbReference type="Proteomes" id="UP001157006">
    <property type="component" value="Chromosome 5"/>
</dbReference>
<keyword evidence="3" id="KW-1185">Reference proteome</keyword>
<feature type="region of interest" description="Disordered" evidence="1">
    <location>
        <begin position="18"/>
        <end position="69"/>
    </location>
</feature>
<reference evidence="2 3" key="1">
    <citation type="submission" date="2023-01" db="EMBL/GenBank/DDBJ databases">
        <authorList>
            <person name="Kreplak J."/>
        </authorList>
    </citation>
    <scope>NUCLEOTIDE SEQUENCE [LARGE SCALE GENOMIC DNA]</scope>
</reference>
<name>A0AAV1AVU4_VICFA</name>
<proteinExistence type="predicted"/>
<feature type="compositionally biased region" description="Polar residues" evidence="1">
    <location>
        <begin position="59"/>
        <end position="69"/>
    </location>
</feature>
<evidence type="ECO:0000313" key="3">
    <source>
        <dbReference type="Proteomes" id="UP001157006"/>
    </source>
</evidence>
<feature type="region of interest" description="Disordered" evidence="1">
    <location>
        <begin position="147"/>
        <end position="188"/>
    </location>
</feature>
<evidence type="ECO:0000313" key="2">
    <source>
        <dbReference type="EMBL" id="CAI8614630.1"/>
    </source>
</evidence>
<accession>A0AAV1AVU4</accession>
<organism evidence="2 3">
    <name type="scientific">Vicia faba</name>
    <name type="common">Broad bean</name>
    <name type="synonym">Faba vulgaris</name>
    <dbReference type="NCBI Taxonomy" id="3906"/>
    <lineage>
        <taxon>Eukaryota</taxon>
        <taxon>Viridiplantae</taxon>
        <taxon>Streptophyta</taxon>
        <taxon>Embryophyta</taxon>
        <taxon>Tracheophyta</taxon>
        <taxon>Spermatophyta</taxon>
        <taxon>Magnoliopsida</taxon>
        <taxon>eudicotyledons</taxon>
        <taxon>Gunneridae</taxon>
        <taxon>Pentapetalae</taxon>
        <taxon>rosids</taxon>
        <taxon>fabids</taxon>
        <taxon>Fabales</taxon>
        <taxon>Fabaceae</taxon>
        <taxon>Papilionoideae</taxon>
        <taxon>50 kb inversion clade</taxon>
        <taxon>NPAAA clade</taxon>
        <taxon>Hologalegina</taxon>
        <taxon>IRL clade</taxon>
        <taxon>Fabeae</taxon>
        <taxon>Vicia</taxon>
    </lineage>
</organism>
<sequence>MLAQTWYFPRTPCRHFPNPPPLHPHLQSPTSSTISNSHQNPLSKPPNSSISKPPKNPIQFSTSSEPTVSPVQIYTKSSKDPKVSIFTLSSPNSNATAKTNNGSNNTFIILALNSITTTTPNHSFFRCNFRSTPTQPLSTITRKLQMQHHLTSYSRSRPHHSQNRPPSNSAAISTDTPTAPLSRVTTHR</sequence>
<feature type="compositionally biased region" description="Low complexity" evidence="1">
    <location>
        <begin position="40"/>
        <end position="53"/>
    </location>
</feature>
<gene>
    <name evidence="2" type="ORF">VFH_V139000</name>
</gene>
<dbReference type="EMBL" id="OX451740">
    <property type="protein sequence ID" value="CAI8614630.1"/>
    <property type="molecule type" value="Genomic_DNA"/>
</dbReference>
<feature type="compositionally biased region" description="Polar residues" evidence="1">
    <location>
        <begin position="163"/>
        <end position="179"/>
    </location>
</feature>
<evidence type="ECO:0000256" key="1">
    <source>
        <dbReference type="SAM" id="MobiDB-lite"/>
    </source>
</evidence>
<protein>
    <submittedName>
        <fullName evidence="2">Uncharacterized protein</fullName>
    </submittedName>
</protein>